<dbReference type="Proteomes" id="UP001230207">
    <property type="component" value="Unassembled WGS sequence"/>
</dbReference>
<accession>A0ABU0BM19</accession>
<feature type="chain" id="PRO_5046706414" evidence="1">
    <location>
        <begin position="25"/>
        <end position="112"/>
    </location>
</feature>
<evidence type="ECO:0000313" key="2">
    <source>
        <dbReference type="EMBL" id="MDQ0318500.1"/>
    </source>
</evidence>
<organism evidence="2 3">
    <name type="scientific">Pararhizobium capsulatum DSM 1112</name>
    <dbReference type="NCBI Taxonomy" id="1121113"/>
    <lineage>
        <taxon>Bacteria</taxon>
        <taxon>Pseudomonadati</taxon>
        <taxon>Pseudomonadota</taxon>
        <taxon>Alphaproteobacteria</taxon>
        <taxon>Hyphomicrobiales</taxon>
        <taxon>Rhizobiaceae</taxon>
        <taxon>Rhizobium/Agrobacterium group</taxon>
        <taxon>Pararhizobium</taxon>
    </lineage>
</organism>
<sequence>MSLSKIRFLLPATLLLLVPASVHAQLAAANEASPPREIAQFFNDLPGVHAQDLLNEPSKVVCEQIVQHRPGVEPTNGLRYHVLNSCSDEGGPAFQSPQLPLSLEREKRGLGY</sequence>
<dbReference type="EMBL" id="JAUSVF010000001">
    <property type="protein sequence ID" value="MDQ0318500.1"/>
    <property type="molecule type" value="Genomic_DNA"/>
</dbReference>
<protein>
    <submittedName>
        <fullName evidence="2">Uncharacterized protein</fullName>
    </submittedName>
</protein>
<feature type="signal peptide" evidence="1">
    <location>
        <begin position="1"/>
        <end position="24"/>
    </location>
</feature>
<reference evidence="2 3" key="1">
    <citation type="submission" date="2023-07" db="EMBL/GenBank/DDBJ databases">
        <title>Genomic Encyclopedia of Type Strains, Phase IV (KMG-IV): sequencing the most valuable type-strain genomes for metagenomic binning, comparative biology and taxonomic classification.</title>
        <authorList>
            <person name="Goeker M."/>
        </authorList>
    </citation>
    <scope>NUCLEOTIDE SEQUENCE [LARGE SCALE GENOMIC DNA]</scope>
    <source>
        <strain evidence="2 3">DSM 1112</strain>
    </source>
</reference>
<proteinExistence type="predicted"/>
<gene>
    <name evidence="2" type="ORF">QO002_000638</name>
</gene>
<evidence type="ECO:0000313" key="3">
    <source>
        <dbReference type="Proteomes" id="UP001230207"/>
    </source>
</evidence>
<keyword evidence="1" id="KW-0732">Signal</keyword>
<evidence type="ECO:0000256" key="1">
    <source>
        <dbReference type="SAM" id="SignalP"/>
    </source>
</evidence>
<name>A0ABU0BM19_9HYPH</name>
<keyword evidence="3" id="KW-1185">Reference proteome</keyword>
<dbReference type="RefSeq" id="WP_307226606.1">
    <property type="nucleotide sequence ID" value="NZ_JAUSVF010000001.1"/>
</dbReference>
<comment type="caution">
    <text evidence="2">The sequence shown here is derived from an EMBL/GenBank/DDBJ whole genome shotgun (WGS) entry which is preliminary data.</text>
</comment>